<evidence type="ECO:0000256" key="1">
    <source>
        <dbReference type="SAM" id="MobiDB-lite"/>
    </source>
</evidence>
<dbReference type="InterPro" id="IPR036680">
    <property type="entry name" value="SPOR-like_sf"/>
</dbReference>
<comment type="caution">
    <text evidence="4">The sequence shown here is derived from an EMBL/GenBank/DDBJ whole genome shotgun (WGS) entry which is preliminary data.</text>
</comment>
<dbReference type="PANTHER" id="PTHR38687:SF1">
    <property type="entry name" value="CELL DIVISION PROTEIN DEDD"/>
    <property type="match status" value="1"/>
</dbReference>
<reference evidence="4 5" key="1">
    <citation type="submission" date="2021-01" db="EMBL/GenBank/DDBJ databases">
        <authorList>
            <person name="Ruan W."/>
            <person name="Khan S.A."/>
            <person name="Jeon C.O."/>
        </authorList>
    </citation>
    <scope>NUCLEOTIDE SEQUENCE [LARGE SCALE GENOMIC DNA]</scope>
    <source>
        <strain evidence="4 5">R798</strain>
    </source>
</reference>
<dbReference type="EMBL" id="JAFBIL020000005">
    <property type="protein sequence ID" value="MBZ2208539.1"/>
    <property type="molecule type" value="Genomic_DNA"/>
</dbReference>
<evidence type="ECO:0000313" key="5">
    <source>
        <dbReference type="Proteomes" id="UP000809349"/>
    </source>
</evidence>
<protein>
    <submittedName>
        <fullName evidence="4">SPOR domain-containing protein</fullName>
    </submittedName>
</protein>
<proteinExistence type="predicted"/>
<name>A0ABS7SRF7_9BURK</name>
<dbReference type="SUPFAM" id="SSF110997">
    <property type="entry name" value="Sporulation related repeat"/>
    <property type="match status" value="1"/>
</dbReference>
<feature type="region of interest" description="Disordered" evidence="1">
    <location>
        <begin position="153"/>
        <end position="184"/>
    </location>
</feature>
<evidence type="ECO:0000313" key="4">
    <source>
        <dbReference type="EMBL" id="MBZ2208539.1"/>
    </source>
</evidence>
<dbReference type="InterPro" id="IPR007730">
    <property type="entry name" value="SPOR-like_dom"/>
</dbReference>
<keyword evidence="5" id="KW-1185">Reference proteome</keyword>
<accession>A0ABS7SRF7</accession>
<dbReference type="Pfam" id="PF05036">
    <property type="entry name" value="SPOR"/>
    <property type="match status" value="1"/>
</dbReference>
<dbReference type="Gene3D" id="3.30.70.1070">
    <property type="entry name" value="Sporulation related repeat"/>
    <property type="match status" value="1"/>
</dbReference>
<keyword evidence="2" id="KW-1133">Transmembrane helix</keyword>
<dbReference type="InterPro" id="IPR052521">
    <property type="entry name" value="Cell_div_SPOR-domain"/>
</dbReference>
<dbReference type="Proteomes" id="UP000809349">
    <property type="component" value="Unassembled WGS sequence"/>
</dbReference>
<feature type="region of interest" description="Disordered" evidence="1">
    <location>
        <begin position="1"/>
        <end position="61"/>
    </location>
</feature>
<feature type="compositionally biased region" description="Basic and acidic residues" evidence="1">
    <location>
        <begin position="170"/>
        <end position="184"/>
    </location>
</feature>
<evidence type="ECO:0000256" key="2">
    <source>
        <dbReference type="SAM" id="Phobius"/>
    </source>
</evidence>
<gene>
    <name evidence="4" type="ORF">I4X03_014840</name>
</gene>
<feature type="compositionally biased region" description="Low complexity" evidence="1">
    <location>
        <begin position="28"/>
        <end position="46"/>
    </location>
</feature>
<keyword evidence="2" id="KW-0472">Membrane</keyword>
<organism evidence="4 5">
    <name type="scientific">Massilia soli</name>
    <dbReference type="NCBI Taxonomy" id="2792854"/>
    <lineage>
        <taxon>Bacteria</taxon>
        <taxon>Pseudomonadati</taxon>
        <taxon>Pseudomonadota</taxon>
        <taxon>Betaproteobacteria</taxon>
        <taxon>Burkholderiales</taxon>
        <taxon>Oxalobacteraceae</taxon>
        <taxon>Telluria group</taxon>
        <taxon>Massilia</taxon>
    </lineage>
</organism>
<reference evidence="4 5" key="2">
    <citation type="submission" date="2021-08" db="EMBL/GenBank/DDBJ databases">
        <title>Massilia sp. R798.</title>
        <authorList>
            <person name="Baek J.H."/>
            <person name="Jung H.S."/>
            <person name="Kim K.R."/>
            <person name="Jeon C.O."/>
        </authorList>
    </citation>
    <scope>NUCLEOTIDE SEQUENCE [LARGE SCALE GENOMIC DNA]</scope>
    <source>
        <strain evidence="4 5">R798</strain>
    </source>
</reference>
<dbReference type="PANTHER" id="PTHR38687">
    <property type="entry name" value="CELL DIVISION PROTEIN DEDD-RELATED"/>
    <property type="match status" value="1"/>
</dbReference>
<sequence>MGLFSNSGKNKQETTAEESGFYTSPDDAAGAEARSKRASSAGAPAPRRARAKAGADPILPEKKRARRRLVGAIALALAVAVGLPMLLDSEPKPLSSDIDIRIPSKERVVAAAPVAPSAALDEREEIVETPAAAAPREVATVDVATPKPALKMVPKEDKSAEAKVAAPPKPVEKPAEKPADKVVAKKVEEKPVPAEAARAIAILEDKPVDAAGQKFVVQVASLASQEKVDELRARLRAEGINSFTQKVKTKEGELIRVRVGPSSKEDADKTRAKLSKLGLGGSVVPA</sequence>
<feature type="domain" description="SPOR" evidence="3">
    <location>
        <begin position="209"/>
        <end position="286"/>
    </location>
</feature>
<dbReference type="RefSeq" id="WP_223469016.1">
    <property type="nucleotide sequence ID" value="NZ_JAFBIL020000005.1"/>
</dbReference>
<keyword evidence="2" id="KW-0812">Transmembrane</keyword>
<dbReference type="PROSITE" id="PS51724">
    <property type="entry name" value="SPOR"/>
    <property type="match status" value="1"/>
</dbReference>
<feature type="transmembrane region" description="Helical" evidence="2">
    <location>
        <begin position="69"/>
        <end position="87"/>
    </location>
</feature>
<evidence type="ECO:0000259" key="3">
    <source>
        <dbReference type="PROSITE" id="PS51724"/>
    </source>
</evidence>